<dbReference type="GO" id="GO:0046872">
    <property type="term" value="F:metal ion binding"/>
    <property type="evidence" value="ECO:0007669"/>
    <property type="project" value="InterPro"/>
</dbReference>
<dbReference type="RefSeq" id="WP_305111850.1">
    <property type="nucleotide sequence ID" value="NZ_JAUTIX010000005.1"/>
</dbReference>
<evidence type="ECO:0000313" key="3">
    <source>
        <dbReference type="Proteomes" id="UP001178281"/>
    </source>
</evidence>
<dbReference type="PANTHER" id="PTHR40758:SF1">
    <property type="entry name" value="CONSERVED PROTEIN"/>
    <property type="match status" value="1"/>
</dbReference>
<keyword evidence="2" id="KW-0413">Isomerase</keyword>
<dbReference type="SUPFAM" id="SSF109854">
    <property type="entry name" value="DinB/YfiT-like putative metalloenzymes"/>
    <property type="match status" value="1"/>
</dbReference>
<dbReference type="GO" id="GO:0005886">
    <property type="term" value="C:plasma membrane"/>
    <property type="evidence" value="ECO:0007669"/>
    <property type="project" value="TreeGrafter"/>
</dbReference>
<dbReference type="Pfam" id="PF11716">
    <property type="entry name" value="MDMPI_N"/>
    <property type="match status" value="1"/>
</dbReference>
<dbReference type="NCBIfam" id="TIGR03083">
    <property type="entry name" value="maleylpyruvate isomerase family mycothiol-dependent enzyme"/>
    <property type="match status" value="1"/>
</dbReference>
<proteinExistence type="predicted"/>
<dbReference type="PANTHER" id="PTHR40758">
    <property type="entry name" value="CONSERVED PROTEIN"/>
    <property type="match status" value="1"/>
</dbReference>
<protein>
    <submittedName>
        <fullName evidence="2">Maleylpyruvate isomerase N-terminal domain-containing protein</fullName>
    </submittedName>
</protein>
<dbReference type="EMBL" id="JAUTIX010000005">
    <property type="protein sequence ID" value="MDP0399142.1"/>
    <property type="molecule type" value="Genomic_DNA"/>
</dbReference>
<name>A0AA90SMB4_9ACTN</name>
<gene>
    <name evidence="2" type="ORF">Q7X28_14515</name>
</gene>
<dbReference type="GO" id="GO:0016853">
    <property type="term" value="F:isomerase activity"/>
    <property type="evidence" value="ECO:0007669"/>
    <property type="project" value="UniProtKB-KW"/>
</dbReference>
<dbReference type="Proteomes" id="UP001178281">
    <property type="component" value="Unassembled WGS sequence"/>
</dbReference>
<reference evidence="2" key="1">
    <citation type="submission" date="2023-08" db="EMBL/GenBank/DDBJ databases">
        <title>The draft genome of Tsukamurella strandjordii strain 050030.</title>
        <authorList>
            <person name="Zhao F."/>
            <person name="Feng Y."/>
            <person name="Zong Z."/>
        </authorList>
    </citation>
    <scope>NUCLEOTIDE SEQUENCE</scope>
    <source>
        <strain evidence="2">050030</strain>
    </source>
</reference>
<accession>A0AA90SMB4</accession>
<evidence type="ECO:0000313" key="2">
    <source>
        <dbReference type="EMBL" id="MDP0399142.1"/>
    </source>
</evidence>
<keyword evidence="3" id="KW-1185">Reference proteome</keyword>
<feature type="domain" description="Mycothiol-dependent maleylpyruvate isomerase metal-binding" evidence="1">
    <location>
        <begin position="15"/>
        <end position="130"/>
    </location>
</feature>
<dbReference type="InterPro" id="IPR024344">
    <property type="entry name" value="MDMPI_metal-binding"/>
</dbReference>
<dbReference type="InterPro" id="IPR034660">
    <property type="entry name" value="DinB/YfiT-like"/>
</dbReference>
<dbReference type="AlphaFoldDB" id="A0AA90SMB4"/>
<organism evidence="2 3">
    <name type="scientific">Tsukamurella strandjordii</name>
    <dbReference type="NCBI Taxonomy" id="147577"/>
    <lineage>
        <taxon>Bacteria</taxon>
        <taxon>Bacillati</taxon>
        <taxon>Actinomycetota</taxon>
        <taxon>Actinomycetes</taxon>
        <taxon>Mycobacteriales</taxon>
        <taxon>Tsukamurellaceae</taxon>
        <taxon>Tsukamurella</taxon>
    </lineage>
</organism>
<comment type="caution">
    <text evidence="2">The sequence shown here is derived from an EMBL/GenBank/DDBJ whole genome shotgun (WGS) entry which is preliminary data.</text>
</comment>
<evidence type="ECO:0000259" key="1">
    <source>
        <dbReference type="Pfam" id="PF11716"/>
    </source>
</evidence>
<dbReference type="InterPro" id="IPR017517">
    <property type="entry name" value="Maleyloyr_isom"/>
</dbReference>
<dbReference type="Gene3D" id="1.20.120.450">
    <property type="entry name" value="dinb family like domain"/>
    <property type="match status" value="1"/>
</dbReference>
<sequence>MTTALWFDSIAADGARIAATDPEGLGRPVPSCPGWTVRDLVIHTGAANRWATMFLQAGADSTDRFVPDVSDAPDGAAVLGWYAGVVAALLDELRRHDPDEPARAFVGRTKARFWMRRMTQEVSVHRWDLQNSLPDGAEAIAPAVAADGITELTQMQMPLILGRQGLAPDLAGRVIAIVATDTGDEWVVRLRADGVDVLGGEDALAPADLTLRGIASDLELVLWRRLPLDTVEVRGERAVIEGLLATLVI</sequence>